<evidence type="ECO:0000313" key="3">
    <source>
        <dbReference type="Proteomes" id="UP000578686"/>
    </source>
</evidence>
<dbReference type="Proteomes" id="UP000578686">
    <property type="component" value="Unassembled WGS sequence"/>
</dbReference>
<comment type="caution">
    <text evidence="2">The sequence shown here is derived from an EMBL/GenBank/DDBJ whole genome shotgun (WGS) entry which is preliminary data.</text>
</comment>
<proteinExistence type="predicted"/>
<evidence type="ECO:0000256" key="1">
    <source>
        <dbReference type="SAM" id="MobiDB-lite"/>
    </source>
</evidence>
<gene>
    <name evidence="2" type="ORF">HCN56_01320</name>
</gene>
<accession>A0A7X6CXC0</accession>
<sequence length="282" mass="30683">MGTRLYIEVLDYAPATLTHREKLLLAVLGLDADEKTRTTWGSVESPEILRRAKVSRSQLYAVIKQLLDKGALERTLAGQKNAAAKYKIPRLAPEGALLSVPDSGTLTCPQCQQNRDTENPQCPGFRDTDREPQCPENADTEPPQCPGSADTEPVLSVPDSGTPSLLKQASQQDGPPESLGRYPEAVRPLMHAMSASGVDVSWPFKGDAWAPVITLIETVGIDAMVSYAVRASARTAVFSARYFVAGWTELPPKPPEGTPDHRPRLRAVGGQHYISPEERGIF</sequence>
<dbReference type="AlphaFoldDB" id="A0A7X6CXC0"/>
<evidence type="ECO:0000313" key="2">
    <source>
        <dbReference type="EMBL" id="NJQ04248.1"/>
    </source>
</evidence>
<name>A0A7X6CXC0_9ACTN</name>
<feature type="region of interest" description="Disordered" evidence="1">
    <location>
        <begin position="108"/>
        <end position="182"/>
    </location>
</feature>
<organism evidence="2 3">
    <name type="scientific">Streptomyces lonarensis</name>
    <dbReference type="NCBI Taxonomy" id="700599"/>
    <lineage>
        <taxon>Bacteria</taxon>
        <taxon>Bacillati</taxon>
        <taxon>Actinomycetota</taxon>
        <taxon>Actinomycetes</taxon>
        <taxon>Kitasatosporales</taxon>
        <taxon>Streptomycetaceae</taxon>
        <taxon>Streptomyces</taxon>
    </lineage>
</organism>
<protein>
    <submittedName>
        <fullName evidence="2">Uncharacterized protein</fullName>
    </submittedName>
</protein>
<feature type="compositionally biased region" description="Polar residues" evidence="1">
    <location>
        <begin position="159"/>
        <end position="173"/>
    </location>
</feature>
<dbReference type="EMBL" id="JAAVJD010000004">
    <property type="protein sequence ID" value="NJQ04248.1"/>
    <property type="molecule type" value="Genomic_DNA"/>
</dbReference>
<reference evidence="2 3" key="1">
    <citation type="submission" date="2020-03" db="EMBL/GenBank/DDBJ databases">
        <title>Draft genome of Streptomyces sp. ventii, isolated from the Axial Seamount in the Pacific Ocean, and resequencing of the two type strains Streptomyces lonarensis strain NCL 716 and Streptomyces bohaiensis strain 11A07.</title>
        <authorList>
            <person name="Loughran R.M."/>
            <person name="Pfannmuller K.M."/>
            <person name="Wasson B.J."/>
            <person name="Deadmond M.C."/>
            <person name="Paddock B.E."/>
            <person name="Koyack M.J."/>
            <person name="Gallegos D.A."/>
            <person name="Mitchell E.A."/>
            <person name="Ushijima B."/>
            <person name="Saw J.H."/>
            <person name="Mcphail K.L."/>
            <person name="Videau P."/>
        </authorList>
    </citation>
    <scope>NUCLEOTIDE SEQUENCE [LARGE SCALE GENOMIC DNA]</scope>
    <source>
        <strain evidence="2 3">NCL716</strain>
    </source>
</reference>
<keyword evidence="3" id="KW-1185">Reference proteome</keyword>